<dbReference type="PROSITE" id="PS50883">
    <property type="entry name" value="EAL"/>
    <property type="match status" value="1"/>
</dbReference>
<proteinExistence type="predicted"/>
<dbReference type="InterPro" id="IPR000160">
    <property type="entry name" value="GGDEF_dom"/>
</dbReference>
<dbReference type="InterPro" id="IPR043128">
    <property type="entry name" value="Rev_trsase/Diguanyl_cyclase"/>
</dbReference>
<dbReference type="PANTHER" id="PTHR33121:SF70">
    <property type="entry name" value="SIGNALING PROTEIN YKOW"/>
    <property type="match status" value="1"/>
</dbReference>
<dbReference type="NCBIfam" id="TIGR00254">
    <property type="entry name" value="GGDEF"/>
    <property type="match status" value="1"/>
</dbReference>
<sequence length="515" mass="56522">MAGVFAQNVASIRGKVASFLTRPAAFALLPAVSLGIYWTGGDAALVSAAVVTPLIYFLVCGYRSFDVIFGGTRKDSGLVDRSDFEMLTKAAFDKAKETAFTSAVFRVEIDDFEDLTDRYGQAVIEGVVKRVSERLVAILREGDAITQSGDSKFSICLQPIRQLDLELCIQLAGRMQGALEEPISIDGTAIYITSSVGFCQHSGMRNGSSEKWIVAASAALREAQNHGPSAIRAYSEEMRQRSETKAELREEVAHALESGQIVPWFQPQISTDTGRVTGFEALARWHHPERGMISPADFLPAIEQADMLERLAEVMMYRAFNALKEWDNAGVIVPKVGVNFAGPELKNPRLVDKVKWELDRFDLTPDRLTVEVLETVVAGAPEDIITRNINGLGKMGCSVDLDDFGTGHASIASIRKFSVSRIKIDRSFVMKADRDPEQQRMISAILTMAERLNVETLAEGVETVGEHALLAQLGCDHVQGFGIGKPMPFEETLKWITAHNSKLQDVPRIIGNRTG</sequence>
<dbReference type="InterPro" id="IPR050706">
    <property type="entry name" value="Cyclic-di-GMP_PDE-like"/>
</dbReference>
<dbReference type="SUPFAM" id="SSF141868">
    <property type="entry name" value="EAL domain-like"/>
    <property type="match status" value="1"/>
</dbReference>
<dbReference type="RefSeq" id="WP_187431585.1">
    <property type="nucleotide sequence ID" value="NZ_CP143423.1"/>
</dbReference>
<dbReference type="Gene3D" id="3.20.20.450">
    <property type="entry name" value="EAL domain"/>
    <property type="match status" value="1"/>
</dbReference>
<feature type="domain" description="EAL" evidence="1">
    <location>
        <begin position="245"/>
        <end position="500"/>
    </location>
</feature>
<accession>A0ABZ2C069</accession>
<dbReference type="Pfam" id="PF00990">
    <property type="entry name" value="GGDEF"/>
    <property type="match status" value="1"/>
</dbReference>
<dbReference type="Pfam" id="PF00563">
    <property type="entry name" value="EAL"/>
    <property type="match status" value="1"/>
</dbReference>
<dbReference type="CDD" id="cd01948">
    <property type="entry name" value="EAL"/>
    <property type="match status" value="1"/>
</dbReference>
<dbReference type="InterPro" id="IPR035919">
    <property type="entry name" value="EAL_sf"/>
</dbReference>
<evidence type="ECO:0000313" key="4">
    <source>
        <dbReference type="Proteomes" id="UP001318682"/>
    </source>
</evidence>
<dbReference type="PROSITE" id="PS50887">
    <property type="entry name" value="GGDEF"/>
    <property type="match status" value="1"/>
</dbReference>
<dbReference type="SMART" id="SM00052">
    <property type="entry name" value="EAL"/>
    <property type="match status" value="1"/>
</dbReference>
<keyword evidence="4" id="KW-1185">Reference proteome</keyword>
<dbReference type="PANTHER" id="PTHR33121">
    <property type="entry name" value="CYCLIC DI-GMP PHOSPHODIESTERASE PDEF"/>
    <property type="match status" value="1"/>
</dbReference>
<gene>
    <name evidence="3" type="ORF">ROLI_033860</name>
</gene>
<feature type="domain" description="GGDEF" evidence="2">
    <location>
        <begin position="100"/>
        <end position="236"/>
    </location>
</feature>
<evidence type="ECO:0000259" key="2">
    <source>
        <dbReference type="PROSITE" id="PS50887"/>
    </source>
</evidence>
<evidence type="ECO:0000313" key="3">
    <source>
        <dbReference type="EMBL" id="WVX50289.1"/>
    </source>
</evidence>
<evidence type="ECO:0000259" key="1">
    <source>
        <dbReference type="PROSITE" id="PS50883"/>
    </source>
</evidence>
<organism evidence="3 4">
    <name type="scientific">Roseobacter fucihabitans</name>
    <dbReference type="NCBI Taxonomy" id="1537242"/>
    <lineage>
        <taxon>Bacteria</taxon>
        <taxon>Pseudomonadati</taxon>
        <taxon>Pseudomonadota</taxon>
        <taxon>Alphaproteobacteria</taxon>
        <taxon>Rhodobacterales</taxon>
        <taxon>Roseobacteraceae</taxon>
        <taxon>Roseobacter</taxon>
    </lineage>
</organism>
<dbReference type="SMART" id="SM00267">
    <property type="entry name" value="GGDEF"/>
    <property type="match status" value="1"/>
</dbReference>
<protein>
    <recommendedName>
        <fullName evidence="5">Diguanylate cyclase</fullName>
    </recommendedName>
</protein>
<dbReference type="InterPro" id="IPR001633">
    <property type="entry name" value="EAL_dom"/>
</dbReference>
<dbReference type="EMBL" id="CP143423">
    <property type="protein sequence ID" value="WVX50289.1"/>
    <property type="molecule type" value="Genomic_DNA"/>
</dbReference>
<reference evidence="4" key="1">
    <citation type="submission" date="2024-01" db="EMBL/GenBank/DDBJ databases">
        <title>Roseobacter fucihabitans sp. nov., isolated from the brown alga Fucus spiralis.</title>
        <authorList>
            <person name="Hahnke S."/>
            <person name="Berger M."/>
            <person name="Schlingloff A."/>
            <person name="Athale I."/>
            <person name="Neumann-Schaal M."/>
            <person name="Adenaya A."/>
            <person name="Poehlein A."/>
            <person name="Daniel R."/>
            <person name="Pertersen J."/>
            <person name="Brinkhoff T."/>
        </authorList>
    </citation>
    <scope>NUCLEOTIDE SEQUENCE [LARGE SCALE GENOMIC DNA]</scope>
    <source>
        <strain evidence="4">B14</strain>
    </source>
</reference>
<dbReference type="Proteomes" id="UP001318682">
    <property type="component" value="Chromosome"/>
</dbReference>
<dbReference type="InterPro" id="IPR029787">
    <property type="entry name" value="Nucleotide_cyclase"/>
</dbReference>
<evidence type="ECO:0008006" key="5">
    <source>
        <dbReference type="Google" id="ProtNLM"/>
    </source>
</evidence>
<dbReference type="SUPFAM" id="SSF55073">
    <property type="entry name" value="Nucleotide cyclase"/>
    <property type="match status" value="1"/>
</dbReference>
<dbReference type="Gene3D" id="3.30.70.270">
    <property type="match status" value="1"/>
</dbReference>
<name>A0ABZ2C069_9RHOB</name>